<evidence type="ECO:0000313" key="2">
    <source>
        <dbReference type="Proteomes" id="UP000821845"/>
    </source>
</evidence>
<keyword evidence="2" id="KW-1185">Reference proteome</keyword>
<gene>
    <name evidence="1" type="ORF">HPB50_024393</name>
</gene>
<accession>A0ACB7S9Y5</accession>
<sequence length="576" mass="61750">MAESMPPPPSSPSPRRSIERTPARRRAESLQCSRMLELLLASAEAVRLQHKRNERLLRAAETRPFNAHLPALVLPPAVNDQDSSAALPAAPPSALPAGVSAVPSAAISPDAPATTGPSCDPAAIPLPQDSDGEPDSDDEGSSRKVPAIAPEVPHCDPPAVAAPSSADVTPAPNTDDMDFQVVQTKAQKRREHRKAAAAAGHNHHSGKDTPAAPPASLPPATIAAPVDLLAGLESEVPVIAARRRGTALILDFAASVPPARVRIFRMAHTVRNCRPRPLQCQRCGSYGHATATCSRTQRCLRCGGVPHGESSCTSRARCLHCGKTHAANSPNCQLWQRERRLATIKATAPTFIPHREAVGALQQPASLPPVPSPAGHTAGLSYAQAARPSQKGPRKPAAKPRAPPQQPEDQEKGHLRLLLRLAGESLPLLRAQEALQHGQNGCPLQCQHTSTLLRGRTGETISYHSYYTVMHYTVSPSPHRVTTIFLKKIDRLEDAGYPQPVLLSVADTILKKPRTRHLDQKPPREKDKVAAILPLALPGSTPRHQHPVARLLPRDGQRFTFRKCTVQSATESEGLA</sequence>
<organism evidence="1 2">
    <name type="scientific">Hyalomma asiaticum</name>
    <name type="common">Tick</name>
    <dbReference type="NCBI Taxonomy" id="266040"/>
    <lineage>
        <taxon>Eukaryota</taxon>
        <taxon>Metazoa</taxon>
        <taxon>Ecdysozoa</taxon>
        <taxon>Arthropoda</taxon>
        <taxon>Chelicerata</taxon>
        <taxon>Arachnida</taxon>
        <taxon>Acari</taxon>
        <taxon>Parasitiformes</taxon>
        <taxon>Ixodida</taxon>
        <taxon>Ixodoidea</taxon>
        <taxon>Ixodidae</taxon>
        <taxon>Hyalomminae</taxon>
        <taxon>Hyalomma</taxon>
    </lineage>
</organism>
<protein>
    <submittedName>
        <fullName evidence="1">Uncharacterized protein</fullName>
    </submittedName>
</protein>
<proteinExistence type="predicted"/>
<name>A0ACB7S9Y5_HYAAI</name>
<comment type="caution">
    <text evidence="1">The sequence shown here is derived from an EMBL/GenBank/DDBJ whole genome shotgun (WGS) entry which is preliminary data.</text>
</comment>
<evidence type="ECO:0000313" key="1">
    <source>
        <dbReference type="EMBL" id="KAH6931425.1"/>
    </source>
</evidence>
<dbReference type="Proteomes" id="UP000821845">
    <property type="component" value="Chromosome 5"/>
</dbReference>
<dbReference type="EMBL" id="CM023485">
    <property type="protein sequence ID" value="KAH6931425.1"/>
    <property type="molecule type" value="Genomic_DNA"/>
</dbReference>
<reference evidence="1" key="1">
    <citation type="submission" date="2020-05" db="EMBL/GenBank/DDBJ databases">
        <title>Large-scale comparative analyses of tick genomes elucidate their genetic diversity and vector capacities.</title>
        <authorList>
            <person name="Jia N."/>
            <person name="Wang J."/>
            <person name="Shi W."/>
            <person name="Du L."/>
            <person name="Sun Y."/>
            <person name="Zhan W."/>
            <person name="Jiang J."/>
            <person name="Wang Q."/>
            <person name="Zhang B."/>
            <person name="Ji P."/>
            <person name="Sakyi L.B."/>
            <person name="Cui X."/>
            <person name="Yuan T."/>
            <person name="Jiang B."/>
            <person name="Yang W."/>
            <person name="Lam T.T.-Y."/>
            <person name="Chang Q."/>
            <person name="Ding S."/>
            <person name="Wang X."/>
            <person name="Zhu J."/>
            <person name="Ruan X."/>
            <person name="Zhao L."/>
            <person name="Wei J."/>
            <person name="Que T."/>
            <person name="Du C."/>
            <person name="Cheng J."/>
            <person name="Dai P."/>
            <person name="Han X."/>
            <person name="Huang E."/>
            <person name="Gao Y."/>
            <person name="Liu J."/>
            <person name="Shao H."/>
            <person name="Ye R."/>
            <person name="Li L."/>
            <person name="Wei W."/>
            <person name="Wang X."/>
            <person name="Wang C."/>
            <person name="Yang T."/>
            <person name="Huo Q."/>
            <person name="Li W."/>
            <person name="Guo W."/>
            <person name="Chen H."/>
            <person name="Zhou L."/>
            <person name="Ni X."/>
            <person name="Tian J."/>
            <person name="Zhou Y."/>
            <person name="Sheng Y."/>
            <person name="Liu T."/>
            <person name="Pan Y."/>
            <person name="Xia L."/>
            <person name="Li J."/>
            <person name="Zhao F."/>
            <person name="Cao W."/>
        </authorList>
    </citation>
    <scope>NUCLEOTIDE SEQUENCE</scope>
    <source>
        <strain evidence="1">Hyas-2018</strain>
    </source>
</reference>